<gene>
    <name evidence="12" type="ORF">CUS_6106</name>
</gene>
<keyword evidence="3" id="KW-0309">Germination</keyword>
<dbReference type="GO" id="GO:0016787">
    <property type="term" value="F:hydrolase activity"/>
    <property type="evidence" value="ECO:0007669"/>
    <property type="project" value="UniProtKB-KW"/>
</dbReference>
<dbReference type="EMBL" id="ADKM02000008">
    <property type="protein sequence ID" value="EGC04817.1"/>
    <property type="molecule type" value="Genomic_DNA"/>
</dbReference>
<evidence type="ECO:0000313" key="13">
    <source>
        <dbReference type="Proteomes" id="UP000004259"/>
    </source>
</evidence>
<evidence type="ECO:0000256" key="1">
    <source>
        <dbReference type="ARBA" id="ARBA00007010"/>
    </source>
</evidence>
<protein>
    <recommendedName>
        <fullName evidence="2 8">Spore cortex-lytic enzyme</fullName>
    </recommendedName>
</protein>
<evidence type="ECO:0000256" key="4">
    <source>
        <dbReference type="ARBA" id="ARBA00022729"/>
    </source>
</evidence>
<evidence type="ECO:0000256" key="6">
    <source>
        <dbReference type="ARBA" id="ARBA00022969"/>
    </source>
</evidence>
<dbReference type="InterPro" id="IPR011105">
    <property type="entry name" value="Cell_wall_hydrolase_SleB"/>
</dbReference>
<dbReference type="NCBIfam" id="TIGR02869">
    <property type="entry name" value="spore_SleB"/>
    <property type="match status" value="1"/>
</dbReference>
<keyword evidence="9" id="KW-1133">Transmembrane helix</keyword>
<proteinExistence type="inferred from homology"/>
<feature type="domain" description="Cell wall hydrolase SleB" evidence="11">
    <location>
        <begin position="126"/>
        <end position="224"/>
    </location>
</feature>
<reference evidence="12 13" key="1">
    <citation type="submission" date="2011-02" db="EMBL/GenBank/DDBJ databases">
        <authorList>
            <person name="Nelson K.E."/>
            <person name="Sutton G."/>
            <person name="Torralba M."/>
            <person name="Durkin S."/>
            <person name="Harkins D."/>
            <person name="Montgomery R."/>
            <person name="Ziemer C."/>
            <person name="Klaassens E."/>
            <person name="Ocuiv P."/>
            <person name="Morrison M."/>
        </authorList>
    </citation>
    <scope>NUCLEOTIDE SEQUENCE [LARGE SCALE GENOMIC DNA]</scope>
    <source>
        <strain evidence="12 13">8</strain>
    </source>
</reference>
<evidence type="ECO:0000256" key="9">
    <source>
        <dbReference type="SAM" id="Phobius"/>
    </source>
</evidence>
<dbReference type="InterPro" id="IPR042047">
    <property type="entry name" value="SleB_dom1"/>
</dbReference>
<dbReference type="SUPFAM" id="SSF47090">
    <property type="entry name" value="PGBD-like"/>
    <property type="match status" value="1"/>
</dbReference>
<dbReference type="InterPro" id="IPR036366">
    <property type="entry name" value="PGBDSf"/>
</dbReference>
<dbReference type="GO" id="GO:0030435">
    <property type="term" value="P:sporulation resulting in formation of a cellular spore"/>
    <property type="evidence" value="ECO:0007669"/>
    <property type="project" value="UniProtKB-KW"/>
</dbReference>
<keyword evidence="5" id="KW-0378">Hydrolase</keyword>
<name>E9S795_RUMAL</name>
<keyword evidence="4" id="KW-0732">Signal</keyword>
<comment type="caution">
    <text evidence="12">The sequence shown here is derived from an EMBL/GenBank/DDBJ whole genome shotgun (WGS) entry which is preliminary data.</text>
</comment>
<keyword evidence="9" id="KW-0812">Transmembrane</keyword>
<dbReference type="eggNOG" id="COG3773">
    <property type="taxonomic scope" value="Bacteria"/>
</dbReference>
<dbReference type="GO" id="GO:0009847">
    <property type="term" value="P:spore germination"/>
    <property type="evidence" value="ECO:0007669"/>
    <property type="project" value="UniProtKB-UniRule"/>
</dbReference>
<dbReference type="InterPro" id="IPR002477">
    <property type="entry name" value="Peptidoglycan-bd-like"/>
</dbReference>
<dbReference type="Gene3D" id="6.20.240.60">
    <property type="match status" value="1"/>
</dbReference>
<keyword evidence="13" id="KW-1185">Reference proteome</keyword>
<dbReference type="Pfam" id="PF01471">
    <property type="entry name" value="PG_binding_1"/>
    <property type="match status" value="1"/>
</dbReference>
<comment type="similarity">
    <text evidence="1">Belongs to the SleB family.</text>
</comment>
<organism evidence="12 13">
    <name type="scientific">Ruminococcus albus 8</name>
    <dbReference type="NCBI Taxonomy" id="246199"/>
    <lineage>
        <taxon>Bacteria</taxon>
        <taxon>Bacillati</taxon>
        <taxon>Bacillota</taxon>
        <taxon>Clostridia</taxon>
        <taxon>Eubacteriales</taxon>
        <taxon>Oscillospiraceae</taxon>
        <taxon>Ruminococcus</taxon>
    </lineage>
</organism>
<evidence type="ECO:0000259" key="10">
    <source>
        <dbReference type="Pfam" id="PF01471"/>
    </source>
</evidence>
<evidence type="ECO:0000256" key="3">
    <source>
        <dbReference type="ARBA" id="ARBA00022544"/>
    </source>
</evidence>
<dbReference type="GO" id="GO:0071555">
    <property type="term" value="P:cell wall organization"/>
    <property type="evidence" value="ECO:0007669"/>
    <property type="project" value="UniProtKB-KW"/>
</dbReference>
<evidence type="ECO:0000256" key="5">
    <source>
        <dbReference type="ARBA" id="ARBA00022801"/>
    </source>
</evidence>
<evidence type="ECO:0000313" key="12">
    <source>
        <dbReference type="EMBL" id="EGC04817.1"/>
    </source>
</evidence>
<keyword evidence="9" id="KW-0472">Membrane</keyword>
<dbReference type="AlphaFoldDB" id="E9S795"/>
<dbReference type="InterPro" id="IPR014224">
    <property type="entry name" value="Spore_cortex_SleB"/>
</dbReference>
<keyword evidence="6" id="KW-0749">Sporulation</keyword>
<evidence type="ECO:0000256" key="8">
    <source>
        <dbReference type="NCBIfam" id="TIGR02869"/>
    </source>
</evidence>
<dbReference type="Gene3D" id="1.10.101.10">
    <property type="entry name" value="PGBD-like superfamily/PGBD"/>
    <property type="match status" value="1"/>
</dbReference>
<feature type="transmembrane region" description="Helical" evidence="9">
    <location>
        <begin position="7"/>
        <end position="29"/>
    </location>
</feature>
<evidence type="ECO:0000256" key="2">
    <source>
        <dbReference type="ARBA" id="ARBA00018364"/>
    </source>
</evidence>
<dbReference type="Pfam" id="PF07486">
    <property type="entry name" value="Hydrolase_2"/>
    <property type="match status" value="1"/>
</dbReference>
<dbReference type="OrthoDB" id="9785345at2"/>
<dbReference type="Proteomes" id="UP000004259">
    <property type="component" value="Unassembled WGS sequence"/>
</dbReference>
<dbReference type="RefSeq" id="WP_002846845.1">
    <property type="nucleotide sequence ID" value="NZ_ADKM02000008.1"/>
</dbReference>
<dbReference type="InterPro" id="IPR036365">
    <property type="entry name" value="PGBD-like_sf"/>
</dbReference>
<accession>E9S795</accession>
<dbReference type="STRING" id="246199.CUS_6106"/>
<keyword evidence="7" id="KW-0961">Cell wall biogenesis/degradation</keyword>
<dbReference type="eggNOG" id="COG3409">
    <property type="taxonomic scope" value="Bacteria"/>
</dbReference>
<dbReference type="Gene3D" id="1.10.10.2520">
    <property type="entry name" value="Cell wall hydrolase SleB, domain 1"/>
    <property type="match status" value="1"/>
</dbReference>
<evidence type="ECO:0000256" key="7">
    <source>
        <dbReference type="ARBA" id="ARBA00023316"/>
    </source>
</evidence>
<feature type="domain" description="Peptidoglycan binding-like" evidence="10">
    <location>
        <begin position="43"/>
        <end position="98"/>
    </location>
</feature>
<evidence type="ECO:0000259" key="11">
    <source>
        <dbReference type="Pfam" id="PF07486"/>
    </source>
</evidence>
<sequence length="225" mass="24553">MRSDAKYIWKFTALILTILLFAFIISRIVPREQQTVSSIGSYGTEVRAIQEKLKERGLFNSNVTGYYGEITRNAVLAFQKQQGISQTGTAGPVTLKALGISIGSVPAATEANVNLLARIISAEARGEPYAGQVAVGAVILNRIEHPSFPDTLAGVIYQDGAFTAIVDGQFDQPVSSSAYNAARDALNGWDPTGGCIYYFNPKKTFNKFMWSRQTVTVIGDHRFCM</sequence>